<feature type="compositionally biased region" description="Polar residues" evidence="1">
    <location>
        <begin position="218"/>
        <end position="232"/>
    </location>
</feature>
<dbReference type="Proteomes" id="UP001303373">
    <property type="component" value="Chromosome 2"/>
</dbReference>
<organism evidence="3 4">
    <name type="scientific">Acrodontium crateriforme</name>
    <dbReference type="NCBI Taxonomy" id="150365"/>
    <lineage>
        <taxon>Eukaryota</taxon>
        <taxon>Fungi</taxon>
        <taxon>Dikarya</taxon>
        <taxon>Ascomycota</taxon>
        <taxon>Pezizomycotina</taxon>
        <taxon>Dothideomycetes</taxon>
        <taxon>Dothideomycetidae</taxon>
        <taxon>Mycosphaerellales</taxon>
        <taxon>Teratosphaeriaceae</taxon>
        <taxon>Acrodontium</taxon>
    </lineage>
</organism>
<protein>
    <submittedName>
        <fullName evidence="3">Uncharacterized protein</fullName>
    </submittedName>
</protein>
<feature type="region of interest" description="Disordered" evidence="1">
    <location>
        <begin position="178"/>
        <end position="234"/>
    </location>
</feature>
<evidence type="ECO:0000256" key="2">
    <source>
        <dbReference type="SAM" id="SignalP"/>
    </source>
</evidence>
<dbReference type="AlphaFoldDB" id="A0AAQ3LZC5"/>
<evidence type="ECO:0000256" key="1">
    <source>
        <dbReference type="SAM" id="MobiDB-lite"/>
    </source>
</evidence>
<dbReference type="EMBL" id="CP138581">
    <property type="protein sequence ID" value="WPG98659.1"/>
    <property type="molecule type" value="Genomic_DNA"/>
</dbReference>
<accession>A0AAQ3LZC5</accession>
<name>A0AAQ3LZC5_9PEZI</name>
<feature type="signal peptide" evidence="2">
    <location>
        <begin position="1"/>
        <end position="16"/>
    </location>
</feature>
<proteinExistence type="predicted"/>
<evidence type="ECO:0000313" key="4">
    <source>
        <dbReference type="Proteomes" id="UP001303373"/>
    </source>
</evidence>
<feature type="chain" id="PRO_5042811439" evidence="2">
    <location>
        <begin position="17"/>
        <end position="279"/>
    </location>
</feature>
<evidence type="ECO:0000313" key="3">
    <source>
        <dbReference type="EMBL" id="WPG98659.1"/>
    </source>
</evidence>
<gene>
    <name evidence="3" type="ORF">R9X50_00145200</name>
</gene>
<keyword evidence="4" id="KW-1185">Reference proteome</keyword>
<keyword evidence="2" id="KW-0732">Signal</keyword>
<feature type="compositionally biased region" description="Low complexity" evidence="1">
    <location>
        <begin position="180"/>
        <end position="217"/>
    </location>
</feature>
<reference evidence="3 4" key="1">
    <citation type="submission" date="2023-11" db="EMBL/GenBank/DDBJ databases">
        <title>An acidophilic fungus is an integral part of prey digestion in a carnivorous sundew plant.</title>
        <authorList>
            <person name="Tsai I.J."/>
        </authorList>
    </citation>
    <scope>NUCLEOTIDE SEQUENCE [LARGE SCALE GENOMIC DNA]</scope>
    <source>
        <strain evidence="3">169a</strain>
    </source>
</reference>
<sequence>MVAVFAILLLAGVALAQSPIICEDTIDGQPPFDNNNIPCILGCGAQLSQPSGSLLPGSVNETAIPYCLLDCVRHNPTPEQSAAAPSCDKKCSQAGNEATPDQRGWCMYWCVLGGKFEQTVTENTCIPELAYIPLASPSYETNGDITVTISDMLGTPTAWQSWYLTQTILTRNGYLPSQGVSSTSPVTSSTITSSSPSEANDESISSDTSSSKAIVTSGPSMASTTTNGNSAASIGDAVSSQSQASLVSTISSGGAEGVKQQNAWGLDYKVFLAFLSLLM</sequence>